<dbReference type="PROSITE" id="PS51754">
    <property type="entry name" value="OVATE"/>
    <property type="match status" value="1"/>
</dbReference>
<feature type="domain" description="Chitin-binding type-1" evidence="11">
    <location>
        <begin position="311"/>
        <end position="346"/>
    </location>
</feature>
<dbReference type="CDD" id="cd00035">
    <property type="entry name" value="ChtBD1"/>
    <property type="match status" value="1"/>
</dbReference>
<evidence type="ECO:0000259" key="12">
    <source>
        <dbReference type="PROSITE" id="PS51754"/>
    </source>
</evidence>
<feature type="region of interest" description="Disordered" evidence="10">
    <location>
        <begin position="23"/>
        <end position="84"/>
    </location>
</feature>
<comment type="subcellular location">
    <subcellularLocation>
        <location evidence="1">Nucleus</location>
    </subcellularLocation>
</comment>
<evidence type="ECO:0000313" key="13">
    <source>
        <dbReference type="EMBL" id="KAH0932447.1"/>
    </source>
</evidence>
<feature type="compositionally biased region" description="Low complexity" evidence="10">
    <location>
        <begin position="67"/>
        <end position="78"/>
    </location>
</feature>
<evidence type="ECO:0000313" key="14">
    <source>
        <dbReference type="Proteomes" id="UP000824890"/>
    </source>
</evidence>
<feature type="domain" description="OVATE" evidence="12">
    <location>
        <begin position="245"/>
        <end position="304"/>
    </location>
</feature>
<dbReference type="SUPFAM" id="SSF57016">
    <property type="entry name" value="Plant lectins/antimicrobial peptides"/>
    <property type="match status" value="1"/>
</dbReference>
<evidence type="ECO:0000256" key="9">
    <source>
        <dbReference type="PROSITE-ProRule" id="PRU00261"/>
    </source>
</evidence>
<evidence type="ECO:0000256" key="10">
    <source>
        <dbReference type="SAM" id="MobiDB-lite"/>
    </source>
</evidence>
<dbReference type="PROSITE" id="PS00026">
    <property type="entry name" value="CHIT_BIND_I_1"/>
    <property type="match status" value="1"/>
</dbReference>
<keyword evidence="3" id="KW-0678">Repressor</keyword>
<evidence type="ECO:0000256" key="1">
    <source>
        <dbReference type="ARBA" id="ARBA00004123"/>
    </source>
</evidence>
<feature type="disulfide bond" evidence="9">
    <location>
        <begin position="321"/>
        <end position="335"/>
    </location>
</feature>
<dbReference type="NCBIfam" id="TIGR01568">
    <property type="entry name" value="A_thal_3678"/>
    <property type="match status" value="1"/>
</dbReference>
<keyword evidence="6 9" id="KW-1015">Disulfide bond</keyword>
<dbReference type="PANTHER" id="PTHR22595">
    <property type="entry name" value="CHITINASE-RELATED"/>
    <property type="match status" value="1"/>
</dbReference>
<evidence type="ECO:0000256" key="8">
    <source>
        <dbReference type="ARBA" id="ARBA00023242"/>
    </source>
</evidence>
<reference evidence="13 14" key="1">
    <citation type="submission" date="2021-05" db="EMBL/GenBank/DDBJ databases">
        <title>Genome Assembly of Synthetic Allotetraploid Brassica napus Reveals Homoeologous Exchanges between Subgenomes.</title>
        <authorList>
            <person name="Davis J.T."/>
        </authorList>
    </citation>
    <scope>NUCLEOTIDE SEQUENCE [LARGE SCALE GENOMIC DNA]</scope>
    <source>
        <strain evidence="14">cv. Da-Ae</strain>
        <tissue evidence="13">Seedling</tissue>
    </source>
</reference>
<dbReference type="PROSITE" id="PS50941">
    <property type="entry name" value="CHIT_BIND_I_2"/>
    <property type="match status" value="1"/>
</dbReference>
<comment type="caution">
    <text evidence="13">The sequence shown here is derived from an EMBL/GenBank/DDBJ whole genome shotgun (WGS) entry which is preliminary data.</text>
</comment>
<proteinExistence type="inferred from homology"/>
<dbReference type="Gene3D" id="3.30.60.10">
    <property type="entry name" value="Endochitinase-like"/>
    <property type="match status" value="1"/>
</dbReference>
<protein>
    <recommendedName>
        <fullName evidence="15">Transcription repressor</fullName>
    </recommendedName>
</protein>
<dbReference type="InterPro" id="IPR000726">
    <property type="entry name" value="Glyco_hydro_19_cat"/>
</dbReference>
<evidence type="ECO:0000256" key="7">
    <source>
        <dbReference type="ARBA" id="ARBA00023163"/>
    </source>
</evidence>
<dbReference type="PROSITE" id="PS00773">
    <property type="entry name" value="CHITINASE_19_1"/>
    <property type="match status" value="1"/>
</dbReference>
<keyword evidence="8" id="KW-0539">Nucleus</keyword>
<dbReference type="InterPro" id="IPR018371">
    <property type="entry name" value="Chitin-binding_1_CS"/>
</dbReference>
<dbReference type="InterPro" id="IPR036861">
    <property type="entry name" value="Endochitinase-like_sf"/>
</dbReference>
<keyword evidence="5" id="KW-0805">Transcription regulation</keyword>
<keyword evidence="4 9" id="KW-0147">Chitin-binding</keyword>
<gene>
    <name evidence="13" type="ORF">HID58_009564</name>
</gene>
<evidence type="ECO:0000256" key="5">
    <source>
        <dbReference type="ARBA" id="ARBA00023015"/>
    </source>
</evidence>
<dbReference type="SMART" id="SM00270">
    <property type="entry name" value="ChtBD1"/>
    <property type="match status" value="1"/>
</dbReference>
<dbReference type="Pfam" id="PF13724">
    <property type="entry name" value="DNA_binding_2"/>
    <property type="match status" value="1"/>
</dbReference>
<dbReference type="InterPro" id="IPR001002">
    <property type="entry name" value="Chitin-bd_1"/>
</dbReference>
<dbReference type="SUPFAM" id="SSF53955">
    <property type="entry name" value="Lysozyme-like"/>
    <property type="match status" value="1"/>
</dbReference>
<sequence length="552" mass="61800">MGNYKFKISDMIPNAWLHKLKDMTKQSKPKHKPSSCSSNTCNKKKPSSDSPLLHHSSTFRFSNSLVPNSPHRNSPRSSLYTKRKSKRKTLYKLSLKPITPPFASESSTQSLFPALESSPEYFLFSFYGKEDGESVDPSNFKIDRKDKAFTKYKVKESHSTEKTCPASNLIKKPIRCHLSVKINKEKEYDECRAEKRYQNQVPSGRKSSSGINLRRVTSPRIQLSGMRRSTSRSESKQVVLESFAVVKRSADPKKDFRESMVEMIEENNIRASKDLEDLLACYLSLNPKEYHDLIIHVFEQIWRFYSETVNSQNCGCAPNLCCSQYGYCGTTDPYCGAGCPSGPCIGSGTPSSGEPVGTIVTQGFFNNIISQASNGCAGKSFYTRDSFFNAANSFPNFASSVTRREIATMFAHFTHETGHFCYIEEINGASRDYCDENNRQYPCAPGKGYYGRGPIQLSWNYNYGPCGQSLGLNLLGQPELVGSNPTVAFRTALWFWMNSVRPVLNQGFGATIRAINGMECNSGNPDAVNARIMYYRNYCGQLGVDPVPNLGC</sequence>
<name>A0ABQ8DSU5_BRANA</name>
<evidence type="ECO:0000256" key="3">
    <source>
        <dbReference type="ARBA" id="ARBA00022491"/>
    </source>
</evidence>
<dbReference type="Pfam" id="PF00187">
    <property type="entry name" value="Chitin_bind_1"/>
    <property type="match status" value="1"/>
</dbReference>
<evidence type="ECO:0000256" key="2">
    <source>
        <dbReference type="ARBA" id="ARBA00009373"/>
    </source>
</evidence>
<dbReference type="EMBL" id="JAGKQM010000003">
    <property type="protein sequence ID" value="KAH0932447.1"/>
    <property type="molecule type" value="Genomic_DNA"/>
</dbReference>
<accession>A0ABQ8DSU5</accession>
<dbReference type="Pfam" id="PF00182">
    <property type="entry name" value="Glyco_hydro_19"/>
    <property type="match status" value="2"/>
</dbReference>
<dbReference type="Gene3D" id="1.10.530.10">
    <property type="match status" value="1"/>
</dbReference>
<evidence type="ECO:0000256" key="4">
    <source>
        <dbReference type="ARBA" id="ARBA00022669"/>
    </source>
</evidence>
<feature type="disulfide bond" evidence="9">
    <location>
        <begin position="316"/>
        <end position="328"/>
    </location>
</feature>
<dbReference type="InterPro" id="IPR025830">
    <property type="entry name" value="DNA_bnd_dom_ovate"/>
</dbReference>
<dbReference type="CDD" id="cd00325">
    <property type="entry name" value="chitinase_GH19"/>
    <property type="match status" value="1"/>
</dbReference>
<dbReference type="InterPro" id="IPR023346">
    <property type="entry name" value="Lysozyme-like_dom_sf"/>
</dbReference>
<dbReference type="PANTHER" id="PTHR22595:SF194">
    <property type="entry name" value="CHITINASE FAMILY PROTEIN"/>
    <property type="match status" value="1"/>
</dbReference>
<evidence type="ECO:0000259" key="11">
    <source>
        <dbReference type="PROSITE" id="PS50941"/>
    </source>
</evidence>
<dbReference type="InterPro" id="IPR006458">
    <property type="entry name" value="Ovate_C"/>
</dbReference>
<evidence type="ECO:0000256" key="6">
    <source>
        <dbReference type="ARBA" id="ARBA00023157"/>
    </source>
</evidence>
<dbReference type="PROSITE" id="PS00774">
    <property type="entry name" value="CHITINASE_19_2"/>
    <property type="match status" value="1"/>
</dbReference>
<organism evidence="13 14">
    <name type="scientific">Brassica napus</name>
    <name type="common">Rape</name>
    <dbReference type="NCBI Taxonomy" id="3708"/>
    <lineage>
        <taxon>Eukaryota</taxon>
        <taxon>Viridiplantae</taxon>
        <taxon>Streptophyta</taxon>
        <taxon>Embryophyta</taxon>
        <taxon>Tracheophyta</taxon>
        <taxon>Spermatophyta</taxon>
        <taxon>Magnoliopsida</taxon>
        <taxon>eudicotyledons</taxon>
        <taxon>Gunneridae</taxon>
        <taxon>Pentapetalae</taxon>
        <taxon>rosids</taxon>
        <taxon>malvids</taxon>
        <taxon>Brassicales</taxon>
        <taxon>Brassicaceae</taxon>
        <taxon>Brassiceae</taxon>
        <taxon>Brassica</taxon>
    </lineage>
</organism>
<keyword evidence="14" id="KW-1185">Reference proteome</keyword>
<comment type="similarity">
    <text evidence="2">Belongs to the glycosyl hydrolase 19 family. Chitinase class I subfamily.</text>
</comment>
<comment type="caution">
    <text evidence="9">Lacks conserved residue(s) required for the propagation of feature annotation.</text>
</comment>
<dbReference type="Pfam" id="PF04844">
    <property type="entry name" value="Ovate"/>
    <property type="match status" value="1"/>
</dbReference>
<dbReference type="Proteomes" id="UP000824890">
    <property type="component" value="Unassembled WGS sequence"/>
</dbReference>
<keyword evidence="7" id="KW-0804">Transcription</keyword>
<evidence type="ECO:0008006" key="15">
    <source>
        <dbReference type="Google" id="ProtNLM"/>
    </source>
</evidence>
<dbReference type="Gene3D" id="3.30.20.10">
    <property type="entry name" value="Endochitinase, domain 2"/>
    <property type="match status" value="1"/>
</dbReference>